<dbReference type="Proteomes" id="UP000183766">
    <property type="component" value="Unassembled WGS sequence"/>
</dbReference>
<protein>
    <submittedName>
        <fullName evidence="1">Uncharacterized protein</fullName>
    </submittedName>
</protein>
<sequence>MQNFKKNTETLKISHPPPAESLLIPVNSYFLKC</sequence>
<name>A0A174ETL9_9BACE</name>
<accession>A0A174ETL9</accession>
<dbReference type="EMBL" id="FOUM01000028">
    <property type="protein sequence ID" value="SFN27975.1"/>
    <property type="molecule type" value="Genomic_DNA"/>
</dbReference>
<proteinExistence type="predicted"/>
<evidence type="ECO:0000313" key="2">
    <source>
        <dbReference type="Proteomes" id="UP000183766"/>
    </source>
</evidence>
<gene>
    <name evidence="1" type="ORF">SAMN05216250_12823</name>
</gene>
<reference evidence="1 2" key="1">
    <citation type="submission" date="2016-10" db="EMBL/GenBank/DDBJ databases">
        <authorList>
            <person name="de Groot N.N."/>
        </authorList>
    </citation>
    <scope>NUCLEOTIDE SEQUENCE [LARGE SCALE GENOMIC DNA]</scope>
    <source>
        <strain evidence="1 2">NLAE-zl-C202</strain>
    </source>
</reference>
<evidence type="ECO:0000313" key="1">
    <source>
        <dbReference type="EMBL" id="SFN27975.1"/>
    </source>
</evidence>
<dbReference type="AlphaFoldDB" id="A0A174ETL9"/>
<organism evidence="1 2">
    <name type="scientific">Bacteroides xylanisolvens</name>
    <dbReference type="NCBI Taxonomy" id="371601"/>
    <lineage>
        <taxon>Bacteria</taxon>
        <taxon>Pseudomonadati</taxon>
        <taxon>Bacteroidota</taxon>
        <taxon>Bacteroidia</taxon>
        <taxon>Bacteroidales</taxon>
        <taxon>Bacteroidaceae</taxon>
        <taxon>Bacteroides</taxon>
    </lineage>
</organism>